<dbReference type="InterPro" id="IPR032710">
    <property type="entry name" value="NTF2-like_dom_sf"/>
</dbReference>
<comment type="caution">
    <text evidence="2">The sequence shown here is derived from an EMBL/GenBank/DDBJ whole genome shotgun (WGS) entry which is preliminary data.</text>
</comment>
<dbReference type="PANTHER" id="PTHR46310:SF7">
    <property type="entry name" value="AMIDASE 1"/>
    <property type="match status" value="1"/>
</dbReference>
<dbReference type="AlphaFoldDB" id="A0A917BRT5"/>
<evidence type="ECO:0000313" key="2">
    <source>
        <dbReference type="EMBL" id="GGF54513.1"/>
    </source>
</evidence>
<dbReference type="Pfam" id="PF01425">
    <property type="entry name" value="Amidase"/>
    <property type="match status" value="1"/>
</dbReference>
<dbReference type="PANTHER" id="PTHR46310">
    <property type="entry name" value="AMIDASE 1"/>
    <property type="match status" value="1"/>
</dbReference>
<dbReference type="RefSeq" id="WP_188780546.1">
    <property type="nucleotide sequence ID" value="NZ_BMKQ01000001.1"/>
</dbReference>
<name>A0A917BRT5_9ACTN</name>
<reference evidence="2" key="2">
    <citation type="submission" date="2020-09" db="EMBL/GenBank/DDBJ databases">
        <authorList>
            <person name="Sun Q."/>
            <person name="Zhou Y."/>
        </authorList>
    </citation>
    <scope>NUCLEOTIDE SEQUENCE</scope>
    <source>
        <strain evidence="2">CGMCC 1.16067</strain>
    </source>
</reference>
<dbReference type="Pfam" id="PF11533">
    <property type="entry name" value="AtzH-like"/>
    <property type="match status" value="1"/>
</dbReference>
<organism evidence="2 3">
    <name type="scientific">Marmoricola endophyticus</name>
    <dbReference type="NCBI Taxonomy" id="2040280"/>
    <lineage>
        <taxon>Bacteria</taxon>
        <taxon>Bacillati</taxon>
        <taxon>Actinomycetota</taxon>
        <taxon>Actinomycetes</taxon>
        <taxon>Propionibacteriales</taxon>
        <taxon>Nocardioidaceae</taxon>
        <taxon>Marmoricola</taxon>
    </lineage>
</organism>
<dbReference type="EMBL" id="BMKQ01000001">
    <property type="protein sequence ID" value="GGF54513.1"/>
    <property type="molecule type" value="Genomic_DNA"/>
</dbReference>
<protein>
    <recommendedName>
        <fullName evidence="1">Amidase domain-containing protein</fullName>
    </recommendedName>
</protein>
<dbReference type="InterPro" id="IPR024507">
    <property type="entry name" value="AtzH-like"/>
</dbReference>
<feature type="domain" description="Amidase" evidence="1">
    <location>
        <begin position="150"/>
        <end position="325"/>
    </location>
</feature>
<sequence length="514" mass="53908">MSPWSAPPPVPPELAAAFREYERALMADDLAALERLFAPGPTTLRGDGDGLLVGSEAIADFRRSRGGARPRTLVQTHVQVIDADHALVVAVTENRDGGRGQQTQLWARTVDVTGRRAWVITAAHVSTPPQALDTRVWRVVGDPLVPGSGAGPLLGEKLAVKDLYAVAGHRRGAGNPAWLAEAAVEQETSPVVQALLDAGADLTGITRTDELAYSLAGTNAHYGTPPNPRAPYRVPGGSSNGSASAVSLGQASIGLGTDTAGSIRVPAAYQGLFGLRTTHDCVDRTGLLPLAERFDTVGWMTRTADLLRAVGDVLLDSDPGPGGTDQLVVVPALLRLADDDVAAAVRTWAYERGARTEDHDVSSWSQWPASYGDLQAHQAWAAHGDWLRGRLDVLGADVRARFAHGAGVTEDDRVRAETILAGAAEVVRGLVGDRVLVIPSASSVAPPIGPDLAASTQRVRRATFRLVCPAGIAGMPALSVPLRTSDGLPCGACLVAAPGRDRDLLSLAERLTAR</sequence>
<dbReference type="SUPFAM" id="SSF54427">
    <property type="entry name" value="NTF2-like"/>
    <property type="match status" value="1"/>
</dbReference>
<dbReference type="Proteomes" id="UP000649179">
    <property type="component" value="Unassembled WGS sequence"/>
</dbReference>
<dbReference type="Gene3D" id="3.10.450.50">
    <property type="match status" value="1"/>
</dbReference>
<evidence type="ECO:0000313" key="3">
    <source>
        <dbReference type="Proteomes" id="UP000649179"/>
    </source>
</evidence>
<dbReference type="Gene3D" id="3.90.1300.10">
    <property type="entry name" value="Amidase signature (AS) domain"/>
    <property type="match status" value="1"/>
</dbReference>
<dbReference type="InterPro" id="IPR036928">
    <property type="entry name" value="AS_sf"/>
</dbReference>
<dbReference type="InterPro" id="IPR023631">
    <property type="entry name" value="Amidase_dom"/>
</dbReference>
<reference evidence="2" key="1">
    <citation type="journal article" date="2014" name="Int. J. Syst. Evol. Microbiol.">
        <title>Complete genome sequence of Corynebacterium casei LMG S-19264T (=DSM 44701T), isolated from a smear-ripened cheese.</title>
        <authorList>
            <consortium name="US DOE Joint Genome Institute (JGI-PGF)"/>
            <person name="Walter F."/>
            <person name="Albersmeier A."/>
            <person name="Kalinowski J."/>
            <person name="Ruckert C."/>
        </authorList>
    </citation>
    <scope>NUCLEOTIDE SEQUENCE</scope>
    <source>
        <strain evidence="2">CGMCC 1.16067</strain>
    </source>
</reference>
<keyword evidence="3" id="KW-1185">Reference proteome</keyword>
<proteinExistence type="predicted"/>
<gene>
    <name evidence="2" type="ORF">GCM10011519_30510</name>
</gene>
<accession>A0A917BRT5</accession>
<evidence type="ECO:0000259" key="1">
    <source>
        <dbReference type="Pfam" id="PF01425"/>
    </source>
</evidence>
<dbReference type="SUPFAM" id="SSF75304">
    <property type="entry name" value="Amidase signature (AS) enzymes"/>
    <property type="match status" value="1"/>
</dbReference>